<dbReference type="Proteomes" id="UP000250928">
    <property type="component" value="Unassembled WGS sequence"/>
</dbReference>
<protein>
    <submittedName>
        <fullName evidence="1">SCP-2 sterol transfer family protein</fullName>
    </submittedName>
</protein>
<dbReference type="Gene3D" id="3.30.1050.10">
    <property type="entry name" value="SCP2 sterol-binding domain"/>
    <property type="match status" value="1"/>
</dbReference>
<dbReference type="InterPro" id="IPR036527">
    <property type="entry name" value="SCP2_sterol-bd_dom_sf"/>
</dbReference>
<organism evidence="1 2">
    <name type="scientific">Candidatus Sedimenticola endophacoides</name>
    <dbReference type="NCBI Taxonomy" id="2548426"/>
    <lineage>
        <taxon>Bacteria</taxon>
        <taxon>Pseudomonadati</taxon>
        <taxon>Pseudomonadota</taxon>
        <taxon>Gammaproteobacteria</taxon>
        <taxon>Chromatiales</taxon>
        <taxon>Sedimenticolaceae</taxon>
        <taxon>Sedimenticola</taxon>
    </lineage>
</organism>
<dbReference type="AlphaFoldDB" id="A0A657Q585"/>
<name>A0A657Q585_9GAMM</name>
<proteinExistence type="predicted"/>
<sequence>MAELFSDEWMKSFMEQWNAEPELSGALSQIGFNSVIGYGFEGEDQPRGCLTVENGMAVSAGSYSGETMNWDIRCGSDHWSKWIAKPPGMMGLGVAFTSGKMKFKVGDYTAMIKDPRMAGPFIKSFSVMGRA</sequence>
<evidence type="ECO:0000313" key="2">
    <source>
        <dbReference type="Proteomes" id="UP000250928"/>
    </source>
</evidence>
<reference evidence="1 2" key="1">
    <citation type="submission" date="2018-01" db="EMBL/GenBank/DDBJ databases">
        <title>Novel co-symbiosis in the lucinid bivalve Phacoides pectinatus.</title>
        <authorList>
            <person name="Lim S.J."/>
            <person name="Davis B.G."/>
            <person name="Gill D.E."/>
            <person name="Engel A.S."/>
            <person name="Anderson L.C."/>
            <person name="Campbell B.J."/>
        </authorList>
    </citation>
    <scope>NUCLEOTIDE SEQUENCE [LARGE SCALE GENOMIC DNA]</scope>
    <source>
        <strain evidence="1">N3_P5</strain>
    </source>
</reference>
<evidence type="ECO:0000313" key="1">
    <source>
        <dbReference type="EMBL" id="PUE01159.1"/>
    </source>
</evidence>
<dbReference type="SUPFAM" id="SSF55718">
    <property type="entry name" value="SCP-like"/>
    <property type="match status" value="1"/>
</dbReference>
<comment type="caution">
    <text evidence="1">The sequence shown here is derived from an EMBL/GenBank/DDBJ whole genome shotgun (WGS) entry which is preliminary data.</text>
</comment>
<gene>
    <name evidence="1" type="ORF">C3L24_08420</name>
</gene>
<dbReference type="EMBL" id="PQCO01000206">
    <property type="protein sequence ID" value="PUE01159.1"/>
    <property type="molecule type" value="Genomic_DNA"/>
</dbReference>
<accession>A0A657Q585</accession>